<evidence type="ECO:0008006" key="3">
    <source>
        <dbReference type="Google" id="ProtNLM"/>
    </source>
</evidence>
<dbReference type="OrthoDB" id="119314at2759"/>
<dbReference type="AlphaFoldDB" id="V9FS65"/>
<protein>
    <recommendedName>
        <fullName evidence="3">Reverse transcriptase domain-containing protein</fullName>
    </recommendedName>
</protein>
<evidence type="ECO:0000313" key="2">
    <source>
        <dbReference type="Proteomes" id="UP000018721"/>
    </source>
</evidence>
<name>V9FS65_PHYNI</name>
<gene>
    <name evidence="1" type="ORF">F443_03469</name>
</gene>
<reference evidence="1 2" key="1">
    <citation type="submission" date="2013-11" db="EMBL/GenBank/DDBJ databases">
        <title>The Genome Sequence of Phytophthora parasitica P1569.</title>
        <authorList>
            <consortium name="The Broad Institute Genomics Platform"/>
            <person name="Russ C."/>
            <person name="Tyler B."/>
            <person name="Panabieres F."/>
            <person name="Shan W."/>
            <person name="Tripathy S."/>
            <person name="Grunwald N."/>
            <person name="Machado M."/>
            <person name="Johnson C.S."/>
            <person name="Arredondo F."/>
            <person name="Hong C."/>
            <person name="Coffey M."/>
            <person name="Young S.K."/>
            <person name="Zeng Q."/>
            <person name="Gargeya S."/>
            <person name="Fitzgerald M."/>
            <person name="Abouelleil A."/>
            <person name="Alvarado L."/>
            <person name="Chapman S.B."/>
            <person name="Gainer-Dewar J."/>
            <person name="Goldberg J."/>
            <person name="Griggs A."/>
            <person name="Gujja S."/>
            <person name="Hansen M."/>
            <person name="Howarth C."/>
            <person name="Imamovic A."/>
            <person name="Ireland A."/>
            <person name="Larimer J."/>
            <person name="McCowan C."/>
            <person name="Murphy C."/>
            <person name="Pearson M."/>
            <person name="Poon T.W."/>
            <person name="Priest M."/>
            <person name="Roberts A."/>
            <person name="Saif S."/>
            <person name="Shea T."/>
            <person name="Sykes S."/>
            <person name="Wortman J."/>
            <person name="Nusbaum C."/>
            <person name="Birren B."/>
        </authorList>
    </citation>
    <scope>NUCLEOTIDE SEQUENCE [LARGE SCALE GENOMIC DNA]</scope>
    <source>
        <strain evidence="1 2">P1569</strain>
    </source>
</reference>
<accession>V9FS65</accession>
<dbReference type="EMBL" id="ANIZ01000667">
    <property type="protein sequence ID" value="ETI53618.1"/>
    <property type="molecule type" value="Genomic_DNA"/>
</dbReference>
<keyword evidence="2" id="KW-1185">Reference proteome</keyword>
<dbReference type="HOGENOM" id="CLU_2565477_0_0_1"/>
<proteinExistence type="predicted"/>
<feature type="non-terminal residue" evidence="1">
    <location>
        <position position="1"/>
    </location>
</feature>
<evidence type="ECO:0000313" key="1">
    <source>
        <dbReference type="EMBL" id="ETI53618.1"/>
    </source>
</evidence>
<sequence length="82" mass="9647">KPKRYQDYQRFQAMMDSTIARDILEHKVPTPRSLKEALSGPHREQWKKALELEYDSLIENGVWRLVPLPPGRKACPVIGYWL</sequence>
<organism evidence="1 2">
    <name type="scientific">Phytophthora nicotianae P1569</name>
    <dbReference type="NCBI Taxonomy" id="1317065"/>
    <lineage>
        <taxon>Eukaryota</taxon>
        <taxon>Sar</taxon>
        <taxon>Stramenopiles</taxon>
        <taxon>Oomycota</taxon>
        <taxon>Peronosporomycetes</taxon>
        <taxon>Peronosporales</taxon>
        <taxon>Peronosporaceae</taxon>
        <taxon>Phytophthora</taxon>
    </lineage>
</organism>
<dbReference type="Proteomes" id="UP000018721">
    <property type="component" value="Unassembled WGS sequence"/>
</dbReference>
<comment type="caution">
    <text evidence="1">The sequence shown here is derived from an EMBL/GenBank/DDBJ whole genome shotgun (WGS) entry which is preliminary data.</text>
</comment>